<evidence type="ECO:0000313" key="3">
    <source>
        <dbReference type="Proteomes" id="UP000604161"/>
    </source>
</evidence>
<dbReference type="RefSeq" id="WP_191593356.1">
    <property type="nucleotide sequence ID" value="NZ_JACYFC010000001.1"/>
</dbReference>
<dbReference type="Gene3D" id="1.10.150.280">
    <property type="entry name" value="AF1531-like domain"/>
    <property type="match status" value="1"/>
</dbReference>
<name>A0ABR8NXP6_9GAMM</name>
<keyword evidence="1" id="KW-0732">Signal</keyword>
<feature type="signal peptide" evidence="1">
    <location>
        <begin position="1"/>
        <end position="30"/>
    </location>
</feature>
<evidence type="ECO:0000313" key="2">
    <source>
        <dbReference type="EMBL" id="MBD5769983.1"/>
    </source>
</evidence>
<dbReference type="NCBIfam" id="TIGR00426">
    <property type="entry name" value="competence protein ComEA helix-hairpin-helix repeat region"/>
    <property type="match status" value="1"/>
</dbReference>
<evidence type="ECO:0000256" key="1">
    <source>
        <dbReference type="SAM" id="SignalP"/>
    </source>
</evidence>
<keyword evidence="3" id="KW-1185">Reference proteome</keyword>
<dbReference type="EMBL" id="JACYFC010000001">
    <property type="protein sequence ID" value="MBD5769983.1"/>
    <property type="molecule type" value="Genomic_DNA"/>
</dbReference>
<dbReference type="PANTHER" id="PTHR21180">
    <property type="entry name" value="ENDONUCLEASE/EXONUCLEASE/PHOSPHATASE FAMILY DOMAIN-CONTAINING PROTEIN 1"/>
    <property type="match status" value="1"/>
</dbReference>
<organism evidence="2 3">
    <name type="scientific">Marinomonas colpomeniae</name>
    <dbReference type="NCBI Taxonomy" id="2774408"/>
    <lineage>
        <taxon>Bacteria</taxon>
        <taxon>Pseudomonadati</taxon>
        <taxon>Pseudomonadota</taxon>
        <taxon>Gammaproteobacteria</taxon>
        <taxon>Oceanospirillales</taxon>
        <taxon>Oceanospirillaceae</taxon>
        <taxon>Marinomonas</taxon>
    </lineage>
</organism>
<dbReference type="InterPro" id="IPR051675">
    <property type="entry name" value="Endo/Exo/Phosphatase_dom_1"/>
</dbReference>
<gene>
    <name evidence="2" type="ORF">IF202_02890</name>
</gene>
<dbReference type="InterPro" id="IPR010994">
    <property type="entry name" value="RuvA_2-like"/>
</dbReference>
<feature type="chain" id="PRO_5046029592" evidence="1">
    <location>
        <begin position="31"/>
        <end position="102"/>
    </location>
</feature>
<comment type="caution">
    <text evidence="2">The sequence shown here is derived from an EMBL/GenBank/DDBJ whole genome shotgun (WGS) entry which is preliminary data.</text>
</comment>
<sequence>MKKLNCTFRVNVSRLLLVLSLVFIPFSLFAASPLDINTATAAEFSAVMSGVGVKKAEAIITYRDANGPFDSVEQLTKVKGIGNVLLDRNRDLVRVVSEEVVN</sequence>
<dbReference type="Pfam" id="PF12836">
    <property type="entry name" value="HHH_3"/>
    <property type="match status" value="1"/>
</dbReference>
<dbReference type="InterPro" id="IPR004509">
    <property type="entry name" value="Competence_ComEA_HhH"/>
</dbReference>
<proteinExistence type="predicted"/>
<reference evidence="2 3" key="1">
    <citation type="submission" date="2020-09" db="EMBL/GenBank/DDBJ databases">
        <title>Marinomonas sp. nov., isolated from the cysticercosis algae of Qingdao, China.</title>
        <authorList>
            <person name="Sun X."/>
        </authorList>
    </citation>
    <scope>NUCLEOTIDE SEQUENCE [LARGE SCALE GENOMIC DNA]</scope>
    <source>
        <strain evidence="2 3">SM2066</strain>
    </source>
</reference>
<dbReference type="SUPFAM" id="SSF47781">
    <property type="entry name" value="RuvA domain 2-like"/>
    <property type="match status" value="1"/>
</dbReference>
<protein>
    <submittedName>
        <fullName evidence="2">Helix-hairpin-helix domain-containing protein</fullName>
    </submittedName>
</protein>
<dbReference type="Proteomes" id="UP000604161">
    <property type="component" value="Unassembled WGS sequence"/>
</dbReference>
<dbReference type="PANTHER" id="PTHR21180:SF32">
    <property type="entry name" value="ENDONUCLEASE_EXONUCLEASE_PHOSPHATASE FAMILY DOMAIN-CONTAINING PROTEIN 1"/>
    <property type="match status" value="1"/>
</dbReference>
<accession>A0ABR8NXP6</accession>